<dbReference type="Proteomes" id="UP000319812">
    <property type="component" value="Unassembled WGS sequence"/>
</dbReference>
<proteinExistence type="predicted"/>
<dbReference type="RefSeq" id="WP_141320131.1">
    <property type="nucleotide sequence ID" value="NZ_BJOC01000024.1"/>
</dbReference>
<comment type="caution">
    <text evidence="3">The sequence shown here is derived from an EMBL/GenBank/DDBJ whole genome shotgun (WGS) entry which is preliminary data.</text>
</comment>
<dbReference type="SUPFAM" id="SSF54373">
    <property type="entry name" value="FAD-linked reductases, C-terminal domain"/>
    <property type="match status" value="1"/>
</dbReference>
<evidence type="ECO:0000313" key="3">
    <source>
        <dbReference type="EMBL" id="GED22926.1"/>
    </source>
</evidence>
<dbReference type="PANTHER" id="PTHR13847:SF289">
    <property type="entry name" value="GLYCINE OXIDASE"/>
    <property type="match status" value="1"/>
</dbReference>
<dbReference type="InterPro" id="IPR036188">
    <property type="entry name" value="FAD/NAD-bd_sf"/>
</dbReference>
<sequence length="413" mass="45791">MARQVTVLGAGMIGVSVAWYLVRRGFDVTLIDRQAPGQETSFGNAGLIQREAVRPYPFPRDLATLVRVLPNRQVDIRYRPGGMWRAAWPLFQYWRNSGGSRYARLVPEYAALIQRCVDAHGEMIEAAGAESLVGRDGWLEVYRNADKLAERLEGARQMSMEYGVHFRHLDAGELAELEPDLTDRCAGAIHWLDSWTVADPGALVQAYARAFEAEGGRLLLGEIQDVRQDADGWQVDVDAQTHHADDLVLALGPWSRTWLEHLGLSAPMFVKRGYHMHYAGAEEATLRHWVMDAEVGYVMAPMKAGIRLTTGAELERLEAPPHYAQLAAAEGRANELLPLGERLDAVPWKGARPCMPDMKPVVGPAPGKRGLWCDFGHGHHGFTLGPATGQLLAQMIAGDTPDIEMAPYRLDRF</sequence>
<dbReference type="GO" id="GO:0016491">
    <property type="term" value="F:oxidoreductase activity"/>
    <property type="evidence" value="ECO:0007669"/>
    <property type="project" value="UniProtKB-KW"/>
</dbReference>
<accession>A0A4Y4F0L8</accession>
<protein>
    <submittedName>
        <fullName evidence="3">Oxidoreductase</fullName>
    </submittedName>
</protein>
<feature type="domain" description="FAD dependent oxidoreductase" evidence="2">
    <location>
        <begin position="5"/>
        <end position="395"/>
    </location>
</feature>
<dbReference type="SUPFAM" id="SSF51905">
    <property type="entry name" value="FAD/NAD(P)-binding domain"/>
    <property type="match status" value="1"/>
</dbReference>
<dbReference type="InterPro" id="IPR006076">
    <property type="entry name" value="FAD-dep_OxRdtase"/>
</dbReference>
<dbReference type="Gene3D" id="3.50.50.60">
    <property type="entry name" value="FAD/NAD(P)-binding domain"/>
    <property type="match status" value="2"/>
</dbReference>
<dbReference type="EMBL" id="BJOC01000024">
    <property type="protein sequence ID" value="GED22926.1"/>
    <property type="molecule type" value="Genomic_DNA"/>
</dbReference>
<keyword evidence="4" id="KW-1185">Reference proteome</keyword>
<name>A0A4Y4F0L8_9GAMM</name>
<organism evidence="3 4">
    <name type="scientific">Halomonas halmophila</name>
    <dbReference type="NCBI Taxonomy" id="252"/>
    <lineage>
        <taxon>Bacteria</taxon>
        <taxon>Pseudomonadati</taxon>
        <taxon>Pseudomonadota</taxon>
        <taxon>Gammaproteobacteria</taxon>
        <taxon>Oceanospirillales</taxon>
        <taxon>Halomonadaceae</taxon>
        <taxon>Halomonas</taxon>
    </lineage>
</organism>
<evidence type="ECO:0000313" key="4">
    <source>
        <dbReference type="Proteomes" id="UP000319812"/>
    </source>
</evidence>
<dbReference type="AlphaFoldDB" id="A0A4Y4F0L8"/>
<dbReference type="GO" id="GO:0005737">
    <property type="term" value="C:cytoplasm"/>
    <property type="evidence" value="ECO:0007669"/>
    <property type="project" value="TreeGrafter"/>
</dbReference>
<gene>
    <name evidence="3" type="ORF">HHA01_19030</name>
</gene>
<dbReference type="PANTHER" id="PTHR13847">
    <property type="entry name" value="SARCOSINE DEHYDROGENASE-RELATED"/>
    <property type="match status" value="1"/>
</dbReference>
<dbReference type="Pfam" id="PF01266">
    <property type="entry name" value="DAO"/>
    <property type="match status" value="1"/>
</dbReference>
<evidence type="ECO:0000259" key="2">
    <source>
        <dbReference type="Pfam" id="PF01266"/>
    </source>
</evidence>
<reference evidence="3 4" key="1">
    <citation type="submission" date="2019-06" db="EMBL/GenBank/DDBJ databases">
        <title>Whole genome shotgun sequence of Halomonas halmophila NBRC 15537.</title>
        <authorList>
            <person name="Hosoyama A."/>
            <person name="Uohara A."/>
            <person name="Ohji S."/>
            <person name="Ichikawa N."/>
        </authorList>
    </citation>
    <scope>NUCLEOTIDE SEQUENCE [LARGE SCALE GENOMIC DNA]</scope>
    <source>
        <strain evidence="3 4">NBRC 15537</strain>
    </source>
</reference>
<evidence type="ECO:0000256" key="1">
    <source>
        <dbReference type="ARBA" id="ARBA00023002"/>
    </source>
</evidence>
<dbReference type="Gene3D" id="3.30.9.10">
    <property type="entry name" value="D-Amino Acid Oxidase, subunit A, domain 2"/>
    <property type="match status" value="1"/>
</dbReference>
<dbReference type="OrthoDB" id="9805337at2"/>
<keyword evidence="1" id="KW-0560">Oxidoreductase</keyword>